<dbReference type="Pfam" id="PF00535">
    <property type="entry name" value="Glycos_transf_2"/>
    <property type="match status" value="1"/>
</dbReference>
<dbReference type="PANTHER" id="PTHR22916:SF3">
    <property type="entry name" value="UDP-GLCNAC:BETAGAL BETA-1,3-N-ACETYLGLUCOSAMINYLTRANSFERASE-LIKE PROTEIN 1"/>
    <property type="match status" value="1"/>
</dbReference>
<dbReference type="CDD" id="cd00761">
    <property type="entry name" value="Glyco_tranf_GTA_type"/>
    <property type="match status" value="1"/>
</dbReference>
<gene>
    <name evidence="2" type="ORF">FCL42_13360</name>
</gene>
<dbReference type="GO" id="GO:0016758">
    <property type="term" value="F:hexosyltransferase activity"/>
    <property type="evidence" value="ECO:0007669"/>
    <property type="project" value="UniProtKB-ARBA"/>
</dbReference>
<dbReference type="Gene3D" id="3.90.550.10">
    <property type="entry name" value="Spore Coat Polysaccharide Biosynthesis Protein SpsA, Chain A"/>
    <property type="match status" value="1"/>
</dbReference>
<comment type="caution">
    <text evidence="2">The sequence shown here is derived from an EMBL/GenBank/DDBJ whole genome shotgun (WGS) entry which is preliminary data.</text>
</comment>
<dbReference type="PANTHER" id="PTHR22916">
    <property type="entry name" value="GLYCOSYLTRANSFERASE"/>
    <property type="match status" value="1"/>
</dbReference>
<protein>
    <submittedName>
        <fullName evidence="2">Glycosyltransferase</fullName>
    </submittedName>
</protein>
<keyword evidence="3" id="KW-1185">Reference proteome</keyword>
<dbReference type="InterPro" id="IPR029044">
    <property type="entry name" value="Nucleotide-diphossugar_trans"/>
</dbReference>
<dbReference type="OrthoDB" id="396512at2"/>
<evidence type="ECO:0000313" key="3">
    <source>
        <dbReference type="Proteomes" id="UP000305675"/>
    </source>
</evidence>
<sequence>MKKVTVYLITQNRKQLLVRAIESVLQQDYDNLELIVVDDCSTDGTADVLADYENEPRLRYFINERIQGACYSRNRAIKHASGELITGLDDDDYFEPNRVSELVEAYSDDYAFVCSCCNELSQDGTKIYRPNGFPEGEFGLDALLHNNLVGNQVLTSKAKFESVGGFDVEMPAFQDFDTWVRLLAKYPKAAKISSPSYVLQTDHGSQRISSSSNRKLDGLTRFIAKHKRHMTSAHLKSMKILKFKVSGSKYGLGDLISSISVHNYRSALSLYLAQNCSGLKQKLDGRKAN</sequence>
<evidence type="ECO:0000313" key="2">
    <source>
        <dbReference type="EMBL" id="TKB53939.1"/>
    </source>
</evidence>
<dbReference type="InterPro" id="IPR001173">
    <property type="entry name" value="Glyco_trans_2-like"/>
</dbReference>
<proteinExistence type="predicted"/>
<name>A0A4U1BLH0_9GAMM</name>
<evidence type="ECO:0000259" key="1">
    <source>
        <dbReference type="Pfam" id="PF00535"/>
    </source>
</evidence>
<dbReference type="RefSeq" id="WP_136863921.1">
    <property type="nucleotide sequence ID" value="NZ_SWCJ01000010.1"/>
</dbReference>
<dbReference type="SUPFAM" id="SSF53448">
    <property type="entry name" value="Nucleotide-diphospho-sugar transferases"/>
    <property type="match status" value="1"/>
</dbReference>
<keyword evidence="2" id="KW-0808">Transferase</keyword>
<organism evidence="2 3">
    <name type="scientific">Ferrimonas aestuarii</name>
    <dbReference type="NCBI Taxonomy" id="2569539"/>
    <lineage>
        <taxon>Bacteria</taxon>
        <taxon>Pseudomonadati</taxon>
        <taxon>Pseudomonadota</taxon>
        <taxon>Gammaproteobacteria</taxon>
        <taxon>Alteromonadales</taxon>
        <taxon>Ferrimonadaceae</taxon>
        <taxon>Ferrimonas</taxon>
    </lineage>
</organism>
<dbReference type="Proteomes" id="UP000305675">
    <property type="component" value="Unassembled WGS sequence"/>
</dbReference>
<dbReference type="AlphaFoldDB" id="A0A4U1BLH0"/>
<reference evidence="2 3" key="1">
    <citation type="submission" date="2019-04" db="EMBL/GenBank/DDBJ databases">
        <authorList>
            <person name="Hwang J.C."/>
        </authorList>
    </citation>
    <scope>NUCLEOTIDE SEQUENCE [LARGE SCALE GENOMIC DNA]</scope>
    <source>
        <strain evidence="2 3">IMCC35002</strain>
    </source>
</reference>
<feature type="domain" description="Glycosyltransferase 2-like" evidence="1">
    <location>
        <begin position="6"/>
        <end position="133"/>
    </location>
</feature>
<dbReference type="EMBL" id="SWCJ01000010">
    <property type="protein sequence ID" value="TKB53939.1"/>
    <property type="molecule type" value="Genomic_DNA"/>
</dbReference>
<accession>A0A4U1BLH0</accession>